<proteinExistence type="inferred from homology"/>
<gene>
    <name evidence="3" type="ORF">A4S15_10725</name>
</gene>
<evidence type="ECO:0000259" key="2">
    <source>
        <dbReference type="SMART" id="SM01007"/>
    </source>
</evidence>
<dbReference type="EMBL" id="LWDL01000018">
    <property type="protein sequence ID" value="OQW51734.1"/>
    <property type="molecule type" value="Genomic_DNA"/>
</dbReference>
<accession>A0A1W9HWZ4</accession>
<dbReference type="SUPFAM" id="SSF53639">
    <property type="entry name" value="AraD/HMP-PK domain-like"/>
    <property type="match status" value="1"/>
</dbReference>
<dbReference type="AlphaFoldDB" id="A0A1W9HWZ4"/>
<name>A0A1W9HWZ4_9HYPH</name>
<protein>
    <submittedName>
        <fullName evidence="3">Aldolase/adducin</fullName>
    </submittedName>
</protein>
<evidence type="ECO:0000313" key="4">
    <source>
        <dbReference type="Proteomes" id="UP000192872"/>
    </source>
</evidence>
<dbReference type="Proteomes" id="UP000192872">
    <property type="component" value="Unassembled WGS sequence"/>
</dbReference>
<dbReference type="GO" id="GO:0051015">
    <property type="term" value="F:actin filament binding"/>
    <property type="evidence" value="ECO:0007669"/>
    <property type="project" value="TreeGrafter"/>
</dbReference>
<dbReference type="InterPro" id="IPR001303">
    <property type="entry name" value="Aldolase_II/adducin_N"/>
</dbReference>
<comment type="caution">
    <text evidence="3">The sequence shown here is derived from an EMBL/GenBank/DDBJ whole genome shotgun (WGS) entry which is preliminary data.</text>
</comment>
<dbReference type="SMART" id="SM01007">
    <property type="entry name" value="Aldolase_II"/>
    <property type="match status" value="1"/>
</dbReference>
<dbReference type="RefSeq" id="WP_376802020.1">
    <property type="nucleotide sequence ID" value="NZ_DBNB01000034.1"/>
</dbReference>
<dbReference type="PANTHER" id="PTHR10672:SF3">
    <property type="entry name" value="PROTEIN HU-LI TAI SHAO"/>
    <property type="match status" value="1"/>
</dbReference>
<dbReference type="PANTHER" id="PTHR10672">
    <property type="entry name" value="ADDUCIN"/>
    <property type="match status" value="1"/>
</dbReference>
<dbReference type="InterPro" id="IPR036409">
    <property type="entry name" value="Aldolase_II/adducin_N_sf"/>
</dbReference>
<comment type="similarity">
    <text evidence="1">Belongs to the aldolase class II family.</text>
</comment>
<feature type="domain" description="Class II aldolase/adducin N-terminal" evidence="2">
    <location>
        <begin position="10"/>
        <end position="194"/>
    </location>
</feature>
<evidence type="ECO:0000256" key="1">
    <source>
        <dbReference type="ARBA" id="ARBA00037961"/>
    </source>
</evidence>
<dbReference type="Pfam" id="PF00596">
    <property type="entry name" value="Aldolase_II"/>
    <property type="match status" value="1"/>
</dbReference>
<evidence type="ECO:0000313" key="3">
    <source>
        <dbReference type="EMBL" id="OQW51734.1"/>
    </source>
</evidence>
<organism evidence="3 4">
    <name type="scientific">Candidatus Raskinella chloraquaticus</name>
    <dbReference type="NCBI Taxonomy" id="1951219"/>
    <lineage>
        <taxon>Bacteria</taxon>
        <taxon>Pseudomonadati</taxon>
        <taxon>Pseudomonadota</taxon>
        <taxon>Alphaproteobacteria</taxon>
        <taxon>Hyphomicrobiales</taxon>
        <taxon>Phreatobacteraceae</taxon>
        <taxon>Candidatus Raskinella</taxon>
    </lineage>
</organism>
<dbReference type="Gene3D" id="3.40.225.10">
    <property type="entry name" value="Class II aldolase/adducin N-terminal domain"/>
    <property type="match status" value="1"/>
</dbReference>
<sequence length="239" mass="26110">MAVTAGELRRDLAAAFRLAESFGYSEGICNHFSLQVPGHEERFLINPYGVHWSEMTGEMLLLIDGEGRVIEGEGEVEATARNIHIAAHRANPRHACVLHVHMPSATCLTMVKGGRLAMAHQTATRFHQRIAYQDHFGGLALDAAEGEAITAINKDDASADVVFLANHGITIGGPSVAVAFDDLYYLDRACHQQVLAMSTGLQLNLIPEPLLSETARQYMQVLEHQAILHFAALKRVHGV</sequence>
<dbReference type="InterPro" id="IPR051017">
    <property type="entry name" value="Aldolase-II_Adducin_sf"/>
</dbReference>
<reference evidence="3 4" key="1">
    <citation type="journal article" date="2017" name="Water Res.">
        <title>Comammox in drinking water systems.</title>
        <authorList>
            <person name="Wang Y."/>
            <person name="Ma L."/>
            <person name="Mao Y."/>
            <person name="Jiang X."/>
            <person name="Xia Y."/>
            <person name="Yu K."/>
            <person name="Li B."/>
            <person name="Zhang T."/>
        </authorList>
    </citation>
    <scope>NUCLEOTIDE SEQUENCE [LARGE SCALE GENOMIC DNA]</scope>
    <source>
        <strain evidence="3">SG_bin8</strain>
    </source>
</reference>
<dbReference type="NCBIfam" id="NF005068">
    <property type="entry name" value="PRK06486.1"/>
    <property type="match status" value="1"/>
</dbReference>
<dbReference type="GO" id="GO:0005856">
    <property type="term" value="C:cytoskeleton"/>
    <property type="evidence" value="ECO:0007669"/>
    <property type="project" value="TreeGrafter"/>
</dbReference>
<dbReference type="STRING" id="1827387.A4S15_10725"/>